<dbReference type="SMART" id="SM01008">
    <property type="entry name" value="Ald_Xan_dh_C"/>
    <property type="match status" value="1"/>
</dbReference>
<dbReference type="SUPFAM" id="SSF56003">
    <property type="entry name" value="Molybdenum cofactor-binding domain"/>
    <property type="match status" value="1"/>
</dbReference>
<dbReference type="Gene3D" id="3.90.1170.50">
    <property type="entry name" value="Aldehyde oxidase/xanthine dehydrogenase, a/b hammerhead"/>
    <property type="match status" value="1"/>
</dbReference>
<organism evidence="5">
    <name type="scientific">marine metagenome</name>
    <dbReference type="NCBI Taxonomy" id="408172"/>
    <lineage>
        <taxon>unclassified sequences</taxon>
        <taxon>metagenomes</taxon>
        <taxon>ecological metagenomes</taxon>
    </lineage>
</organism>
<evidence type="ECO:0000256" key="1">
    <source>
        <dbReference type="ARBA" id="ARBA00022505"/>
    </source>
</evidence>
<accession>A0A381UQC5</accession>
<keyword evidence="2" id="KW-0560">Oxidoreductase</keyword>
<evidence type="ECO:0000256" key="3">
    <source>
        <dbReference type="SAM" id="MobiDB-lite"/>
    </source>
</evidence>
<dbReference type="GO" id="GO:0016491">
    <property type="term" value="F:oxidoreductase activity"/>
    <property type="evidence" value="ECO:0007669"/>
    <property type="project" value="UniProtKB-KW"/>
</dbReference>
<dbReference type="InterPro" id="IPR046867">
    <property type="entry name" value="AldOxase/xan_DH_MoCoBD2"/>
</dbReference>
<dbReference type="InterPro" id="IPR037165">
    <property type="entry name" value="AldOxase/xan_DH_Mopterin-bd_sf"/>
</dbReference>
<gene>
    <name evidence="5" type="ORF">METZ01_LOCUS83213</name>
</gene>
<dbReference type="PANTHER" id="PTHR11908:SF132">
    <property type="entry name" value="ALDEHYDE OXIDASE 1-RELATED"/>
    <property type="match status" value="1"/>
</dbReference>
<dbReference type="AlphaFoldDB" id="A0A381UQC5"/>
<dbReference type="InterPro" id="IPR016208">
    <property type="entry name" value="Ald_Oxase/xanthine_DH-like"/>
</dbReference>
<reference evidence="5" key="1">
    <citation type="submission" date="2018-05" db="EMBL/GenBank/DDBJ databases">
        <authorList>
            <person name="Lanie J.A."/>
            <person name="Ng W.-L."/>
            <person name="Kazmierczak K.M."/>
            <person name="Andrzejewski T.M."/>
            <person name="Davidsen T.M."/>
            <person name="Wayne K.J."/>
            <person name="Tettelin H."/>
            <person name="Glass J.I."/>
            <person name="Rusch D."/>
            <person name="Podicherti R."/>
            <person name="Tsui H.-C.T."/>
            <person name="Winkler M.E."/>
        </authorList>
    </citation>
    <scope>NUCLEOTIDE SEQUENCE</scope>
</reference>
<dbReference type="Pfam" id="PF02738">
    <property type="entry name" value="MoCoBD_1"/>
    <property type="match status" value="1"/>
</dbReference>
<dbReference type="InterPro" id="IPR000674">
    <property type="entry name" value="Ald_Oxase/Xan_DH_a/b"/>
</dbReference>
<protein>
    <recommendedName>
        <fullName evidence="4">Aldehyde oxidase/xanthine dehydrogenase a/b hammerhead domain-containing protein</fullName>
    </recommendedName>
</protein>
<dbReference type="SUPFAM" id="SSF54665">
    <property type="entry name" value="CO dehydrogenase molybdoprotein N-domain-like"/>
    <property type="match status" value="1"/>
</dbReference>
<dbReference type="GO" id="GO:0005506">
    <property type="term" value="F:iron ion binding"/>
    <property type="evidence" value="ECO:0007669"/>
    <property type="project" value="InterPro"/>
</dbReference>
<dbReference type="EMBL" id="UINC01006912">
    <property type="protein sequence ID" value="SVA30359.1"/>
    <property type="molecule type" value="Genomic_DNA"/>
</dbReference>
<feature type="region of interest" description="Disordered" evidence="3">
    <location>
        <begin position="129"/>
        <end position="151"/>
    </location>
</feature>
<dbReference type="InterPro" id="IPR036856">
    <property type="entry name" value="Ald_Oxase/Xan_DH_a/b_sf"/>
</dbReference>
<evidence type="ECO:0000313" key="5">
    <source>
        <dbReference type="EMBL" id="SVA30359.1"/>
    </source>
</evidence>
<feature type="domain" description="Aldehyde oxidase/xanthine dehydrogenase a/b hammerhead" evidence="4">
    <location>
        <begin position="20"/>
        <end position="115"/>
    </location>
</feature>
<feature type="compositionally biased region" description="Gly residues" evidence="3">
    <location>
        <begin position="138"/>
        <end position="150"/>
    </location>
</feature>
<dbReference type="Pfam" id="PF01315">
    <property type="entry name" value="Ald_Xan_dh_C"/>
    <property type="match status" value="1"/>
</dbReference>
<name>A0A381UQC5_9ZZZZ</name>
<evidence type="ECO:0000259" key="4">
    <source>
        <dbReference type="SMART" id="SM01008"/>
    </source>
</evidence>
<dbReference type="Gene3D" id="3.30.365.10">
    <property type="entry name" value="Aldehyde oxidase/xanthine dehydrogenase, molybdopterin binding domain"/>
    <property type="match status" value="5"/>
</dbReference>
<dbReference type="InterPro" id="IPR008274">
    <property type="entry name" value="AldOxase/xan_DH_MoCoBD1"/>
</dbReference>
<keyword evidence="1" id="KW-0500">Molybdenum</keyword>
<sequence length="802" mass="84703">MAYDLIGKNFEPPDLRGKVTGKAKYAEDFRAEGMVFARLLTSPLPHGRINAINTSTALKMEGVIGILTADDEGVGAVLTNEPKFVGDPVLAIAAVDEQTAQDAIEQIHLDIEPLEFALDPLTSLYPGGPNAGPESTNIGGGRRGRGGGGSPRELKWNARDFSESEEGQLPIGEPTQEWSFGDVNAGLAQAKLVLDETFVTQGNSHHSMEPRTTMAYWQNGKCHVHTGCQSHTAALSGIARQIGVDVADIVFINEYCGGGFGSKSGGSATVGIAALMSKKIGRPVMLRISRHEEYFIGSARGGFQGRVKMGFRDDGRVTAVDLYIVQDAGSSGGFPDANSAASAISIIYQPLAMRYRGISVLTNTTPRGAQRGPGQNQIAAAVEPIIDKAARELGLDRLAIRKINAPDSDAKIGAQQGPVTSAYMTDALDKGAQQFNWNTRTRQSGERQGSKVLGFGIGQAYHSAGNSGYDGLIVLNPDGKLHLHSGVGNLGTYSYVTTTRAAAEVLKCDWKNCLVHHGISTKHLPSASSQNGSNTSYTMTRANYVAAMDALIKLKQIAAMDLGGSPEDYEIGEHKVYASANPKRYLTYAQAAQRAIDLGGTYSGVDAPEDINDITKTALASVAGTGLVGVAKDNLPKEGNVPALSCGFAAVEVDLETGKTKILDYVGIADCGTVLHPHGLAQQIKGGGVWGVGFALFERQIYDAQNGLPNNTSFYQSKPATFLDVPSVMEWNAVNKADPQNPVGARGIGEPPMGAAAAAVLSAISDALAGHLFNRSPVVPDMIVNYVAGQQQSNKPLEVHTA</sequence>
<dbReference type="PANTHER" id="PTHR11908">
    <property type="entry name" value="XANTHINE DEHYDROGENASE"/>
    <property type="match status" value="1"/>
</dbReference>
<dbReference type="Pfam" id="PF20256">
    <property type="entry name" value="MoCoBD_2"/>
    <property type="match status" value="1"/>
</dbReference>
<evidence type="ECO:0000256" key="2">
    <source>
        <dbReference type="ARBA" id="ARBA00023002"/>
    </source>
</evidence>
<proteinExistence type="predicted"/>